<comment type="caution">
    <text evidence="9">The sequence shown here is derived from an EMBL/GenBank/DDBJ whole genome shotgun (WGS) entry which is preliminary data.</text>
</comment>
<keyword evidence="1" id="KW-0808">Transferase</keyword>
<dbReference type="InterPro" id="IPR000719">
    <property type="entry name" value="Prot_kinase_dom"/>
</dbReference>
<dbReference type="PROSITE" id="PS50011">
    <property type="entry name" value="PROTEIN_KINASE_DOM"/>
    <property type="match status" value="1"/>
</dbReference>
<feature type="region of interest" description="Disordered" evidence="6">
    <location>
        <begin position="319"/>
        <end position="365"/>
    </location>
</feature>
<keyword evidence="7" id="KW-0812">Transmembrane</keyword>
<dbReference type="PROSITE" id="PS00107">
    <property type="entry name" value="PROTEIN_KINASE_ATP"/>
    <property type="match status" value="1"/>
</dbReference>
<evidence type="ECO:0000256" key="4">
    <source>
        <dbReference type="ARBA" id="ARBA00022840"/>
    </source>
</evidence>
<keyword evidence="2 5" id="KW-0547">Nucleotide-binding</keyword>
<keyword evidence="7" id="KW-0472">Membrane</keyword>
<dbReference type="RefSeq" id="WP_126625590.1">
    <property type="nucleotide sequence ID" value="NZ_BIFT01000001.1"/>
</dbReference>
<dbReference type="Gene3D" id="3.30.200.20">
    <property type="entry name" value="Phosphorylase Kinase, domain 1"/>
    <property type="match status" value="1"/>
</dbReference>
<name>A0A402B0Q1_9CHLR</name>
<keyword evidence="7" id="KW-1133">Transmembrane helix</keyword>
<dbReference type="GO" id="GO:0004674">
    <property type="term" value="F:protein serine/threonine kinase activity"/>
    <property type="evidence" value="ECO:0007669"/>
    <property type="project" value="TreeGrafter"/>
</dbReference>
<evidence type="ECO:0000313" key="10">
    <source>
        <dbReference type="Proteomes" id="UP000287171"/>
    </source>
</evidence>
<dbReference type="Proteomes" id="UP000287171">
    <property type="component" value="Unassembled WGS sequence"/>
</dbReference>
<dbReference type="InterPro" id="IPR011009">
    <property type="entry name" value="Kinase-like_dom_sf"/>
</dbReference>
<dbReference type="GO" id="GO:0005524">
    <property type="term" value="F:ATP binding"/>
    <property type="evidence" value="ECO:0007669"/>
    <property type="project" value="UniProtKB-UniRule"/>
</dbReference>
<evidence type="ECO:0000256" key="7">
    <source>
        <dbReference type="SAM" id="Phobius"/>
    </source>
</evidence>
<feature type="binding site" evidence="5">
    <location>
        <position position="49"/>
    </location>
    <ligand>
        <name>ATP</name>
        <dbReference type="ChEBI" id="CHEBI:30616"/>
    </ligand>
</feature>
<dbReference type="Pfam" id="PF00069">
    <property type="entry name" value="Pkinase"/>
    <property type="match status" value="1"/>
</dbReference>
<dbReference type="SMART" id="SM00220">
    <property type="entry name" value="S_TKc"/>
    <property type="match status" value="1"/>
</dbReference>
<dbReference type="InterPro" id="IPR017441">
    <property type="entry name" value="Protein_kinase_ATP_BS"/>
</dbReference>
<dbReference type="SUPFAM" id="SSF56112">
    <property type="entry name" value="Protein kinase-like (PK-like)"/>
    <property type="match status" value="1"/>
</dbReference>
<sequence>MQEETQIKISQGKVVRDRYIIEDLLGQGGFGAVYRVKDRRVKGNVFALKEVEAPERRQREDFLFEGEVLRRLDHPALPRVYRVFDEPDKHLLYMLMDYVAGPNLEQLRTQQPGKRFTLSSVVKMMAPIADALSYLHTQQPPIIHRDVKPSNIIIPTSGENAVLVDFGIAKEYDQDATTTAVRHCSPGYGAPEQYTSGTGTQTDIYGFGATLYTLLTGVVPIDALYRITRMSVNRADPLVPVQQVVPDIPLAVAEAIQRSLAVNSIDRFATVKEFWAVLESQVAPVKDPVTDPGQVPITSADHEEVAPVNVPVEPVHLADVNTLTENPYPSTGDDETETETLPVRDEPVSSPPPVSNVPPASPRRSRRRWLVPLLVAVVVLILGGLSAEAWLNSRQGTPVPAPVARQTPAVTKTVAPTVKPTATKAPTKVATAKPTANPPAPAPANPPAPDSAFPGVVGTYSGSIHNTPADVDSTITLSNMSQQQGAISGHLTLGPGLQGDGDFTGSVTRDKKIQFLVPSFAGHLPLFFQGQFQPNGSIVGNYCSFQNNQCDNNSGGGYGTWNVAPNGSPSASLSPSNILEPFSEAESLLKISMAFKNNVTMDF</sequence>
<evidence type="ECO:0000256" key="1">
    <source>
        <dbReference type="ARBA" id="ARBA00022679"/>
    </source>
</evidence>
<evidence type="ECO:0000256" key="6">
    <source>
        <dbReference type="SAM" id="MobiDB-lite"/>
    </source>
</evidence>
<evidence type="ECO:0000259" key="8">
    <source>
        <dbReference type="PROSITE" id="PS50011"/>
    </source>
</evidence>
<dbReference type="EMBL" id="BIFT01000001">
    <property type="protein sequence ID" value="GCE24935.1"/>
    <property type="molecule type" value="Genomic_DNA"/>
</dbReference>
<feature type="compositionally biased region" description="Pro residues" evidence="6">
    <location>
        <begin position="349"/>
        <end position="361"/>
    </location>
</feature>
<feature type="region of interest" description="Disordered" evidence="6">
    <location>
        <begin position="420"/>
        <end position="455"/>
    </location>
</feature>
<reference evidence="10" key="1">
    <citation type="submission" date="2018-12" db="EMBL/GenBank/DDBJ databases">
        <title>Tengunoibacter tsumagoiensis gen. nov., sp. nov., Dictyobacter kobayashii sp. nov., D. alpinus sp. nov., and D. joshuensis sp. nov. and description of Dictyobacteraceae fam. nov. within the order Ktedonobacterales isolated from Tengu-no-mugimeshi.</title>
        <authorList>
            <person name="Wang C.M."/>
            <person name="Zheng Y."/>
            <person name="Sakai Y."/>
            <person name="Toyoda A."/>
            <person name="Minakuchi Y."/>
            <person name="Abe K."/>
            <person name="Yokota A."/>
            <person name="Yabe S."/>
        </authorList>
    </citation>
    <scope>NUCLEOTIDE SEQUENCE [LARGE SCALE GENOMIC DNA]</scope>
    <source>
        <strain evidence="10">Uno16</strain>
    </source>
</reference>
<dbReference type="OrthoDB" id="9801841at2"/>
<dbReference type="PROSITE" id="PS00108">
    <property type="entry name" value="PROTEIN_KINASE_ST"/>
    <property type="match status" value="1"/>
</dbReference>
<evidence type="ECO:0000313" key="9">
    <source>
        <dbReference type="EMBL" id="GCE24935.1"/>
    </source>
</evidence>
<dbReference type="Gene3D" id="1.10.510.10">
    <property type="entry name" value="Transferase(Phosphotransferase) domain 1"/>
    <property type="match status" value="1"/>
</dbReference>
<organism evidence="9 10">
    <name type="scientific">Dictyobacter alpinus</name>
    <dbReference type="NCBI Taxonomy" id="2014873"/>
    <lineage>
        <taxon>Bacteria</taxon>
        <taxon>Bacillati</taxon>
        <taxon>Chloroflexota</taxon>
        <taxon>Ktedonobacteria</taxon>
        <taxon>Ktedonobacterales</taxon>
        <taxon>Dictyobacteraceae</taxon>
        <taxon>Dictyobacter</taxon>
    </lineage>
</organism>
<keyword evidence="3" id="KW-0418">Kinase</keyword>
<dbReference type="AlphaFoldDB" id="A0A402B0Q1"/>
<protein>
    <recommendedName>
        <fullName evidence="8">Protein kinase domain-containing protein</fullName>
    </recommendedName>
</protein>
<evidence type="ECO:0000256" key="2">
    <source>
        <dbReference type="ARBA" id="ARBA00022741"/>
    </source>
</evidence>
<keyword evidence="4 5" id="KW-0067">ATP-binding</keyword>
<feature type="compositionally biased region" description="Low complexity" evidence="6">
    <location>
        <begin position="420"/>
        <end position="435"/>
    </location>
</feature>
<dbReference type="CDD" id="cd14014">
    <property type="entry name" value="STKc_PknB_like"/>
    <property type="match status" value="1"/>
</dbReference>
<feature type="transmembrane region" description="Helical" evidence="7">
    <location>
        <begin position="369"/>
        <end position="391"/>
    </location>
</feature>
<proteinExistence type="predicted"/>
<evidence type="ECO:0000256" key="3">
    <source>
        <dbReference type="ARBA" id="ARBA00022777"/>
    </source>
</evidence>
<gene>
    <name evidence="9" type="ORF">KDA_04190</name>
</gene>
<accession>A0A402B0Q1</accession>
<keyword evidence="10" id="KW-1185">Reference proteome</keyword>
<dbReference type="PANTHER" id="PTHR43289:SF34">
    <property type="entry name" value="SERINE_THREONINE-PROTEIN KINASE YBDM-RELATED"/>
    <property type="match status" value="1"/>
</dbReference>
<evidence type="ECO:0000256" key="5">
    <source>
        <dbReference type="PROSITE-ProRule" id="PRU10141"/>
    </source>
</evidence>
<dbReference type="InterPro" id="IPR008271">
    <property type="entry name" value="Ser/Thr_kinase_AS"/>
</dbReference>
<dbReference type="PANTHER" id="PTHR43289">
    <property type="entry name" value="MITOGEN-ACTIVATED PROTEIN KINASE KINASE KINASE 20-RELATED"/>
    <property type="match status" value="1"/>
</dbReference>
<feature type="domain" description="Protein kinase" evidence="8">
    <location>
        <begin position="19"/>
        <end position="290"/>
    </location>
</feature>
<feature type="compositionally biased region" description="Pro residues" evidence="6">
    <location>
        <begin position="436"/>
        <end position="449"/>
    </location>
</feature>